<dbReference type="Proteomes" id="UP000625283">
    <property type="component" value="Unassembled WGS sequence"/>
</dbReference>
<feature type="domain" description="Polymerase nucleotidyl transferase" evidence="2">
    <location>
        <begin position="35"/>
        <end position="67"/>
    </location>
</feature>
<evidence type="ECO:0000313" key="4">
    <source>
        <dbReference type="EMBL" id="MBL1409045.1"/>
    </source>
</evidence>
<dbReference type="InterPro" id="IPR002934">
    <property type="entry name" value="Polymerase_NTP_transf_dom"/>
</dbReference>
<sequence length="275" mass="30777">MNINNLIKELELNLVDNQQITEACAIISKYLDSSLLAIHLYGSAVAGGLKPFSDIDLLVTIDRPMSDDVRTGLMQRFLTCSAQPGTSANKRALEVTVINYSEVVPWKYPPRREMQFGEWLRNDILKGVVEGAVLDADLCILIKKARISSIPMVGAIASKLFVDDVPNGDFFKTLQSTLSQWNNEEDWRGDERNIILTIARIWYSASTGNIGSKEEASGWLMDRIPTNHQFWLAQARRHYLDGGEGELIPSPEEMASFIKFARGSIMIILDGRKSV</sequence>
<reference evidence="4 5" key="1">
    <citation type="submission" date="2021-01" db="EMBL/GenBank/DDBJ databases">
        <title>C459-1 draft genome sequence.</title>
        <authorList>
            <person name="Zhang X.-F."/>
        </authorList>
    </citation>
    <scope>NUCLEOTIDE SEQUENCE [LARGE SCALE GENOMIC DNA]</scope>
    <source>
        <strain evidence="5">C459-1</strain>
    </source>
</reference>
<name>A0ABS1R436_9SPHI</name>
<evidence type="ECO:0000313" key="5">
    <source>
        <dbReference type="Proteomes" id="UP000625283"/>
    </source>
</evidence>
<organism evidence="4 5">
    <name type="scientific">Sphingobacterium faecale</name>
    <dbReference type="NCBI Taxonomy" id="2803775"/>
    <lineage>
        <taxon>Bacteria</taxon>
        <taxon>Pseudomonadati</taxon>
        <taxon>Bacteroidota</taxon>
        <taxon>Sphingobacteriia</taxon>
        <taxon>Sphingobacteriales</taxon>
        <taxon>Sphingobacteriaceae</taxon>
        <taxon>Sphingobacterium</taxon>
    </lineage>
</organism>
<dbReference type="CDD" id="cd05403">
    <property type="entry name" value="NT_KNTase_like"/>
    <property type="match status" value="1"/>
</dbReference>
<dbReference type="NCBIfam" id="NF010309">
    <property type="entry name" value="PRK13746.1"/>
    <property type="match status" value="1"/>
</dbReference>
<gene>
    <name evidence="4" type="ORF">JKG61_09810</name>
</gene>
<evidence type="ECO:0000259" key="3">
    <source>
        <dbReference type="Pfam" id="PF13427"/>
    </source>
</evidence>
<comment type="caution">
    <text evidence="4">The sequence shown here is derived from an EMBL/GenBank/DDBJ whole genome shotgun (WGS) entry which is preliminary data.</text>
</comment>
<keyword evidence="1" id="KW-0808">Transferase</keyword>
<dbReference type="InterPro" id="IPR043519">
    <property type="entry name" value="NT_sf"/>
</dbReference>
<dbReference type="SUPFAM" id="SSF81301">
    <property type="entry name" value="Nucleotidyltransferase"/>
    <property type="match status" value="1"/>
</dbReference>
<dbReference type="Pfam" id="PF01909">
    <property type="entry name" value="NTP_transf_2"/>
    <property type="match status" value="1"/>
</dbReference>
<dbReference type="RefSeq" id="WP_202102794.1">
    <property type="nucleotide sequence ID" value="NZ_JAERTY010000004.1"/>
</dbReference>
<dbReference type="InterPro" id="IPR025184">
    <property type="entry name" value="AadA_C"/>
</dbReference>
<dbReference type="Pfam" id="PF13427">
    <property type="entry name" value="AadA_C"/>
    <property type="match status" value="1"/>
</dbReference>
<proteinExistence type="predicted"/>
<dbReference type="Gene3D" id="3.30.460.10">
    <property type="entry name" value="Beta Polymerase, domain 2"/>
    <property type="match status" value="1"/>
</dbReference>
<dbReference type="EMBL" id="JAERTY010000004">
    <property type="protein sequence ID" value="MBL1409045.1"/>
    <property type="molecule type" value="Genomic_DNA"/>
</dbReference>
<protein>
    <submittedName>
        <fullName evidence="4">DUF4111 domain-containing protein</fullName>
    </submittedName>
</protein>
<evidence type="ECO:0000256" key="1">
    <source>
        <dbReference type="ARBA" id="ARBA00022679"/>
    </source>
</evidence>
<evidence type="ECO:0000259" key="2">
    <source>
        <dbReference type="Pfam" id="PF01909"/>
    </source>
</evidence>
<accession>A0ABS1R436</accession>
<keyword evidence="5" id="KW-1185">Reference proteome</keyword>
<feature type="domain" description="Adenylyltransferase AadA C-terminal" evidence="3">
    <location>
        <begin position="162"/>
        <end position="260"/>
    </location>
</feature>